<feature type="coiled-coil region" evidence="1">
    <location>
        <begin position="55"/>
        <end position="110"/>
    </location>
</feature>
<dbReference type="KEGG" id="nfr:ERS450000_00230"/>
<dbReference type="AlphaFoldDB" id="A0A0H5NDG2"/>
<accession>A0A0H5NDG2</accession>
<dbReference type="EMBL" id="LN868938">
    <property type="protein sequence ID" value="CRY73618.1"/>
    <property type="molecule type" value="Genomic_DNA"/>
</dbReference>
<keyword evidence="1" id="KW-0175">Coiled coil</keyword>
<dbReference type="Proteomes" id="UP000057820">
    <property type="component" value="Chromosome 1"/>
</dbReference>
<reference evidence="3" key="1">
    <citation type="submission" date="2015-03" db="EMBL/GenBank/DDBJ databases">
        <authorList>
            <consortium name="Pathogen Informatics"/>
        </authorList>
    </citation>
    <scope>NUCLEOTIDE SEQUENCE [LARGE SCALE GENOMIC DNA]</scope>
    <source>
        <strain evidence="3">NCTC11134</strain>
    </source>
</reference>
<evidence type="ECO:0000256" key="1">
    <source>
        <dbReference type="SAM" id="Coils"/>
    </source>
</evidence>
<evidence type="ECO:0000313" key="3">
    <source>
        <dbReference type="Proteomes" id="UP000057820"/>
    </source>
</evidence>
<dbReference type="RefSeq" id="WP_060589894.1">
    <property type="nucleotide sequence ID" value="NZ_CP031418.1"/>
</dbReference>
<sequence>MPERTPRLTAEELEALREATLQHYEAAGYPDELTDRLRAYTDEPDGGLINLIDMASSLARSHEAALERIAELEAERARLVEGVASTVRRFSATLDERDALRARLAELEAQQQPRVIADPEELSALPGGALVHDGTAVFDHLGAGWWVTTGSADPIHSEAILEAEPDGTCGCTVIVLRTPRQEGQADA</sequence>
<gene>
    <name evidence="2" type="ORF">ERS450000_00230</name>
</gene>
<protein>
    <submittedName>
        <fullName evidence="2">Uncharacterized protein</fullName>
    </submittedName>
</protein>
<proteinExistence type="predicted"/>
<organism evidence="2 3">
    <name type="scientific">Nocardia farcinica</name>
    <dbReference type="NCBI Taxonomy" id="37329"/>
    <lineage>
        <taxon>Bacteria</taxon>
        <taxon>Bacillati</taxon>
        <taxon>Actinomycetota</taxon>
        <taxon>Actinomycetes</taxon>
        <taxon>Mycobacteriales</taxon>
        <taxon>Nocardiaceae</taxon>
        <taxon>Nocardia</taxon>
    </lineage>
</organism>
<name>A0A0H5NDG2_NOCFR</name>
<evidence type="ECO:0000313" key="2">
    <source>
        <dbReference type="EMBL" id="CRY73618.1"/>
    </source>
</evidence>